<keyword evidence="2" id="KW-1185">Reference proteome</keyword>
<reference evidence="1 2" key="1">
    <citation type="submission" date="2022-12" db="EMBL/GenBank/DDBJ databases">
        <title>Chromosome-level genome of Tegillarca granosa.</title>
        <authorList>
            <person name="Kim J."/>
        </authorList>
    </citation>
    <scope>NUCLEOTIDE SEQUENCE [LARGE SCALE GENOMIC DNA]</scope>
    <source>
        <strain evidence="1">Teg-2019</strain>
        <tissue evidence="1">Adductor muscle</tissue>
    </source>
</reference>
<comment type="caution">
    <text evidence="1">The sequence shown here is derived from an EMBL/GenBank/DDBJ whole genome shotgun (WGS) entry which is preliminary data.</text>
</comment>
<dbReference type="PANTHER" id="PTHR46609:SF8">
    <property type="entry name" value="YQAJ VIRAL RECOMBINASE DOMAIN-CONTAINING PROTEIN"/>
    <property type="match status" value="1"/>
</dbReference>
<evidence type="ECO:0000313" key="2">
    <source>
        <dbReference type="Proteomes" id="UP001217089"/>
    </source>
</evidence>
<name>A0ABQ9FT96_TEGGR</name>
<dbReference type="Gene3D" id="3.90.320.10">
    <property type="match status" value="1"/>
</dbReference>
<accession>A0ABQ9FT96</accession>
<proteinExistence type="predicted"/>
<evidence type="ECO:0000313" key="1">
    <source>
        <dbReference type="EMBL" id="KAJ8318930.1"/>
    </source>
</evidence>
<dbReference type="SUPFAM" id="SSF52980">
    <property type="entry name" value="Restriction endonuclease-like"/>
    <property type="match status" value="1"/>
</dbReference>
<protein>
    <recommendedName>
        <fullName evidence="3">YqaJ viral recombinase domain-containing protein</fullName>
    </recommendedName>
</protein>
<dbReference type="InterPro" id="IPR051703">
    <property type="entry name" value="NF-kappa-B_Signaling_Reg"/>
</dbReference>
<dbReference type="Proteomes" id="UP001217089">
    <property type="component" value="Unassembled WGS sequence"/>
</dbReference>
<dbReference type="InterPro" id="IPR011335">
    <property type="entry name" value="Restrct_endonuc-II-like"/>
</dbReference>
<dbReference type="PANTHER" id="PTHR46609">
    <property type="entry name" value="EXONUCLEASE, PHAGE-TYPE/RECB, C-TERMINAL DOMAIN-CONTAINING PROTEIN"/>
    <property type="match status" value="1"/>
</dbReference>
<sequence length="220" mass="25641">MTIKDYKLRKQEEKDPVTVEGVGLVIDKDEKYLAVSPDGIVKCSNGELGLIEVKNLLHNKQINLYQAAHGKEFCLELLNNELHLKKSHGYFFQVQGQLNICNMSWVDFVVRTEKPYQLHIERIKKDKNLWNNQMLPKLKAFNFNAVLPELVYPTVNTISGIREPGQWKGYTEVPPGRVEKEKRKKCRKNLYLYQRLLNFFPILKTKVCGKDRVVLHSENN</sequence>
<evidence type="ECO:0008006" key="3">
    <source>
        <dbReference type="Google" id="ProtNLM"/>
    </source>
</evidence>
<gene>
    <name evidence="1" type="ORF">KUTeg_004021</name>
</gene>
<dbReference type="CDD" id="cd22343">
    <property type="entry name" value="PDDEXK_lambda_exonuclease-like"/>
    <property type="match status" value="1"/>
</dbReference>
<dbReference type="EMBL" id="JARBDR010000214">
    <property type="protein sequence ID" value="KAJ8318930.1"/>
    <property type="molecule type" value="Genomic_DNA"/>
</dbReference>
<organism evidence="1 2">
    <name type="scientific">Tegillarca granosa</name>
    <name type="common">Malaysian cockle</name>
    <name type="synonym">Anadara granosa</name>
    <dbReference type="NCBI Taxonomy" id="220873"/>
    <lineage>
        <taxon>Eukaryota</taxon>
        <taxon>Metazoa</taxon>
        <taxon>Spiralia</taxon>
        <taxon>Lophotrochozoa</taxon>
        <taxon>Mollusca</taxon>
        <taxon>Bivalvia</taxon>
        <taxon>Autobranchia</taxon>
        <taxon>Pteriomorphia</taxon>
        <taxon>Arcoida</taxon>
        <taxon>Arcoidea</taxon>
        <taxon>Arcidae</taxon>
        <taxon>Tegillarca</taxon>
    </lineage>
</organism>
<dbReference type="InterPro" id="IPR011604">
    <property type="entry name" value="PDDEXK-like_dom_sf"/>
</dbReference>